<organism evidence="1 2">
    <name type="scientific">Methylocucumis oryzae</name>
    <dbReference type="NCBI Taxonomy" id="1632867"/>
    <lineage>
        <taxon>Bacteria</taxon>
        <taxon>Pseudomonadati</taxon>
        <taxon>Pseudomonadota</taxon>
        <taxon>Gammaproteobacteria</taxon>
        <taxon>Methylococcales</taxon>
        <taxon>Methylococcaceae</taxon>
        <taxon>Methylocucumis</taxon>
    </lineage>
</organism>
<comment type="caution">
    <text evidence="1">The sequence shown here is derived from an EMBL/GenBank/DDBJ whole genome shotgun (WGS) entry which is preliminary data.</text>
</comment>
<dbReference type="OrthoDB" id="7593532at2"/>
<dbReference type="EMBL" id="LAJX01000217">
    <property type="protein sequence ID" value="KJV05510.1"/>
    <property type="molecule type" value="Genomic_DNA"/>
</dbReference>
<gene>
    <name evidence="1" type="ORF">VZ94_17685</name>
</gene>
<reference evidence="1 2" key="2">
    <citation type="journal article" date="2016" name="Microb. Ecol.">
        <title>Genome Characteristics of a Novel Type I Methanotroph (Sn10-6) Isolated from a Flooded Indian Rice Field.</title>
        <authorList>
            <person name="Rahalkar M.C."/>
            <person name="Pandit P.S."/>
            <person name="Dhakephalkar P.K."/>
            <person name="Pore S."/>
            <person name="Arora P."/>
            <person name="Kapse N."/>
        </authorList>
    </citation>
    <scope>NUCLEOTIDE SEQUENCE [LARGE SCALE GENOMIC DNA]</scope>
    <source>
        <strain evidence="1 2">Sn10-6</strain>
    </source>
</reference>
<reference evidence="2" key="1">
    <citation type="submission" date="2015-03" db="EMBL/GenBank/DDBJ databases">
        <title>Draft genome sequence of a novel methanotroph (Sn10-6) isolated from flooded ricefield rhizosphere in India.</title>
        <authorList>
            <person name="Pandit P.S."/>
            <person name="Pore S.D."/>
            <person name="Arora P."/>
            <person name="Kapse N.G."/>
            <person name="Dhakephalkar P.K."/>
            <person name="Rahalkar M.C."/>
        </authorList>
    </citation>
    <scope>NUCLEOTIDE SEQUENCE [LARGE SCALE GENOMIC DNA]</scope>
    <source>
        <strain evidence="2">Sn10-6</strain>
    </source>
</reference>
<accession>A0A0F3IFA9</accession>
<dbReference type="Proteomes" id="UP000033684">
    <property type="component" value="Unassembled WGS sequence"/>
</dbReference>
<dbReference type="SUPFAM" id="SSF53756">
    <property type="entry name" value="UDP-Glycosyltransferase/glycogen phosphorylase"/>
    <property type="match status" value="1"/>
</dbReference>
<name>A0A0F3IFA9_9GAMM</name>
<evidence type="ECO:0008006" key="3">
    <source>
        <dbReference type="Google" id="ProtNLM"/>
    </source>
</evidence>
<dbReference type="RefSeq" id="WP_045780228.1">
    <property type="nucleotide sequence ID" value="NZ_LAJX01000217.1"/>
</dbReference>
<keyword evidence="2" id="KW-1185">Reference proteome</keyword>
<evidence type="ECO:0000313" key="2">
    <source>
        <dbReference type="Proteomes" id="UP000033684"/>
    </source>
</evidence>
<dbReference type="AlphaFoldDB" id="A0A0F3IFA9"/>
<protein>
    <recommendedName>
        <fullName evidence="3">Glycosyl transferase family 1 domain-containing protein</fullName>
    </recommendedName>
</protein>
<evidence type="ECO:0000313" key="1">
    <source>
        <dbReference type="EMBL" id="KJV05510.1"/>
    </source>
</evidence>
<proteinExistence type="predicted"/>
<sequence length="323" mass="37491">MSAKRAFVIEEIANPSSDFFVIPALEIQNYSIQRIGFNEPIAEEQLTDAIIVFVRYIPAYWLRRIEKARHKINTLVFFMDDDVLDPEAALSMPWRYQLKLRRLASSRKKWLRKQQAQLWVSTPYLMQKYASWRPKLVLPSLLSQPSPLCKLFYHGSASHSDDIRWLKPVVEQVLQANTNLCFEIIGGPPVYHLYKTLPRTTIVHPMKWQQYQTFTCLQRYDIGLNPLVANRFNQARSYTKFFDITRFNAVGIYASNSACAEVIEHNKEGLIVAMNPTAWTDAILRLASDFELRQYLLANAQLKLQQLAEQATHNNSQLLPTLR</sequence>
<dbReference type="PATRIC" id="fig|1632867.3.peg.2563"/>
<dbReference type="Gene3D" id="3.40.50.2000">
    <property type="entry name" value="Glycogen Phosphorylase B"/>
    <property type="match status" value="1"/>
</dbReference>